<dbReference type="PIRSF" id="PIRSF002741">
    <property type="entry name" value="MppA"/>
    <property type="match status" value="1"/>
</dbReference>
<dbReference type="PANTHER" id="PTHR30290:SF38">
    <property type="entry name" value="D,D-DIPEPTIDE-BINDING PERIPLASMIC PROTEIN DDPA-RELATED"/>
    <property type="match status" value="1"/>
</dbReference>
<evidence type="ECO:0000256" key="3">
    <source>
        <dbReference type="ARBA" id="ARBA00022729"/>
    </source>
</evidence>
<evidence type="ECO:0000256" key="1">
    <source>
        <dbReference type="ARBA" id="ARBA00004418"/>
    </source>
</evidence>
<comment type="similarity">
    <text evidence="2">Belongs to the bacterial solute-binding protein 5 family.</text>
</comment>
<dbReference type="Proteomes" id="UP000689967">
    <property type="component" value="Unassembled WGS sequence"/>
</dbReference>
<feature type="chain" id="PRO_5046937769" evidence="4">
    <location>
        <begin position="27"/>
        <end position="527"/>
    </location>
</feature>
<dbReference type="PANTHER" id="PTHR30290">
    <property type="entry name" value="PERIPLASMIC BINDING COMPONENT OF ABC TRANSPORTER"/>
    <property type="match status" value="1"/>
</dbReference>
<comment type="caution">
    <text evidence="6">The sequence shown here is derived from an EMBL/GenBank/DDBJ whole genome shotgun (WGS) entry which is preliminary data.</text>
</comment>
<keyword evidence="3 4" id="KW-0732">Signal</keyword>
<evidence type="ECO:0000313" key="6">
    <source>
        <dbReference type="EMBL" id="MBU8546471.1"/>
    </source>
</evidence>
<dbReference type="InterPro" id="IPR030678">
    <property type="entry name" value="Peptide/Ni-bd"/>
</dbReference>
<evidence type="ECO:0000313" key="7">
    <source>
        <dbReference type="Proteomes" id="UP000689967"/>
    </source>
</evidence>
<dbReference type="EMBL" id="JAERQM010000008">
    <property type="protein sequence ID" value="MBU8546471.1"/>
    <property type="molecule type" value="Genomic_DNA"/>
</dbReference>
<reference evidence="6 7" key="1">
    <citation type="submission" date="2021-01" db="EMBL/GenBank/DDBJ databases">
        <title>Roseomonas sp. nov, a bacterium isolated from an oil production mixture in Yumen Oilfield.</title>
        <authorList>
            <person name="Wu D."/>
        </authorList>
    </citation>
    <scope>NUCLEOTIDE SEQUENCE [LARGE SCALE GENOMIC DNA]</scope>
    <source>
        <strain evidence="6 7">ROY-5-3</strain>
    </source>
</reference>
<protein>
    <submittedName>
        <fullName evidence="6">ABC transporter substrate-binding protein</fullName>
    </submittedName>
</protein>
<name>A0ABS6HDQ2_9PROT</name>
<sequence>MLRRRTLLAAAPIGAAAATLPRFAIAQGDQRPVITIAVQKIANNGTLDIIREASNVGTRWYNLFGEPLIDTDWTGDLALRPGLASAWRRIDDRTVEIDLRDDVRFHDGTRLTAEDVAFTFSAERMFGREGLAGPAAPPPEVVAGARGTFPGFEKVEVLGPHRLRWVNRTGDVTLEGRLSHRAGSIFPAEAFARAGGWSRFAQSPIGTGPYRVAEWRIDSRLVLEAFDDYWGGRPPIRQIRFLEVPELSSRINGMFAGEYDFACDITPDQIATIERDPRFEVVGGVIMNHRVTHFDTTHPVLENPLVRRAMTHAVDRKAIVDSLWAGRTEIPAGLQFPFFEGMMAQGWSVPRFDVTEARRLLREANYRGDPIPYRMLNNYYTNQTSTGQVMMEMWRAAGLNVEMQMVENWGQAQAAGPGRGMFEHSVTAFFNDPVSFVPTTYGPRGSLSRNGMWKNAEFMALVPQLESGTDRTRRAAIWARMLQIMEREDPVVNVIHQTANFTAKRRNITWRPAKSFVMDFRRQNWGA</sequence>
<evidence type="ECO:0000256" key="4">
    <source>
        <dbReference type="SAM" id="SignalP"/>
    </source>
</evidence>
<accession>A0ABS6HDQ2</accession>
<feature type="signal peptide" evidence="4">
    <location>
        <begin position="1"/>
        <end position="26"/>
    </location>
</feature>
<keyword evidence="7" id="KW-1185">Reference proteome</keyword>
<comment type="subcellular location">
    <subcellularLocation>
        <location evidence="1">Periplasm</location>
    </subcellularLocation>
</comment>
<proteinExistence type="inferred from homology"/>
<dbReference type="Pfam" id="PF00496">
    <property type="entry name" value="SBP_bac_5"/>
    <property type="match status" value="1"/>
</dbReference>
<organism evidence="6 7">
    <name type="scientific">Falsiroseomonas oleicola</name>
    <dbReference type="NCBI Taxonomy" id="2801474"/>
    <lineage>
        <taxon>Bacteria</taxon>
        <taxon>Pseudomonadati</taxon>
        <taxon>Pseudomonadota</taxon>
        <taxon>Alphaproteobacteria</taxon>
        <taxon>Acetobacterales</taxon>
        <taxon>Roseomonadaceae</taxon>
        <taxon>Falsiroseomonas</taxon>
    </lineage>
</organism>
<dbReference type="RefSeq" id="WP_216878497.1">
    <property type="nucleotide sequence ID" value="NZ_JAERQM010000008.1"/>
</dbReference>
<evidence type="ECO:0000259" key="5">
    <source>
        <dbReference type="Pfam" id="PF00496"/>
    </source>
</evidence>
<feature type="domain" description="Solute-binding protein family 5" evidence="5">
    <location>
        <begin position="79"/>
        <end position="445"/>
    </location>
</feature>
<gene>
    <name evidence="6" type="ORF">JJQ90_22310</name>
</gene>
<evidence type="ECO:0000256" key="2">
    <source>
        <dbReference type="ARBA" id="ARBA00005695"/>
    </source>
</evidence>
<dbReference type="InterPro" id="IPR000914">
    <property type="entry name" value="SBP_5_dom"/>
</dbReference>
<dbReference type="InterPro" id="IPR039424">
    <property type="entry name" value="SBP_5"/>
</dbReference>